<evidence type="ECO:0000313" key="2">
    <source>
        <dbReference type="EMBL" id="MFC5526329.1"/>
    </source>
</evidence>
<proteinExistence type="predicted"/>
<keyword evidence="1" id="KW-1133">Transmembrane helix</keyword>
<evidence type="ECO:0000256" key="1">
    <source>
        <dbReference type="SAM" id="Phobius"/>
    </source>
</evidence>
<accession>A0ABW0QU44</accession>
<gene>
    <name evidence="2" type="ORF">ACFPPA_11355</name>
</gene>
<organism evidence="2 3">
    <name type="scientific">Rhodanobacter ginsengisoli</name>
    <dbReference type="NCBI Taxonomy" id="418646"/>
    <lineage>
        <taxon>Bacteria</taxon>
        <taxon>Pseudomonadati</taxon>
        <taxon>Pseudomonadota</taxon>
        <taxon>Gammaproteobacteria</taxon>
        <taxon>Lysobacterales</taxon>
        <taxon>Rhodanobacteraceae</taxon>
        <taxon>Rhodanobacter</taxon>
    </lineage>
</organism>
<dbReference type="EMBL" id="JBHSNF010000002">
    <property type="protein sequence ID" value="MFC5526329.1"/>
    <property type="molecule type" value="Genomic_DNA"/>
</dbReference>
<keyword evidence="1" id="KW-0472">Membrane</keyword>
<dbReference type="RefSeq" id="WP_377319903.1">
    <property type="nucleotide sequence ID" value="NZ_JBHSNF010000002.1"/>
</dbReference>
<dbReference type="Proteomes" id="UP001596114">
    <property type="component" value="Unassembled WGS sequence"/>
</dbReference>
<feature type="transmembrane region" description="Helical" evidence="1">
    <location>
        <begin position="42"/>
        <end position="61"/>
    </location>
</feature>
<feature type="transmembrane region" description="Helical" evidence="1">
    <location>
        <begin position="97"/>
        <end position="117"/>
    </location>
</feature>
<protein>
    <submittedName>
        <fullName evidence="2">Uncharacterized protein</fullName>
    </submittedName>
</protein>
<keyword evidence="3" id="KW-1185">Reference proteome</keyword>
<reference evidence="3" key="1">
    <citation type="journal article" date="2019" name="Int. J. Syst. Evol. Microbiol.">
        <title>The Global Catalogue of Microorganisms (GCM) 10K type strain sequencing project: providing services to taxonomists for standard genome sequencing and annotation.</title>
        <authorList>
            <consortium name="The Broad Institute Genomics Platform"/>
            <consortium name="The Broad Institute Genome Sequencing Center for Infectious Disease"/>
            <person name="Wu L."/>
            <person name="Ma J."/>
        </authorList>
    </citation>
    <scope>NUCLEOTIDE SEQUENCE [LARGE SCALE GENOMIC DNA]</scope>
    <source>
        <strain evidence="3">CGMCC 1.16619</strain>
    </source>
</reference>
<keyword evidence="1" id="KW-0812">Transmembrane</keyword>
<name>A0ABW0QU44_9GAMM</name>
<evidence type="ECO:0000313" key="3">
    <source>
        <dbReference type="Proteomes" id="UP001596114"/>
    </source>
</evidence>
<sequence length="127" mass="14524">MKFARRVFLLAAIYGVLALLPMYFREAVVARDQPPAITHPEYYYGFIGVALAWQLAFLLLWRDPLRHRPLMLPATLEKVAFGGAMLVLYLQQRLSPLMLAAGAMDLLFATLFVLAWWRTRGMTPWAP</sequence>
<comment type="caution">
    <text evidence="2">The sequence shown here is derived from an EMBL/GenBank/DDBJ whole genome shotgun (WGS) entry which is preliminary data.</text>
</comment>